<proteinExistence type="predicted"/>
<protein>
    <submittedName>
        <fullName evidence="2">Uncharacterized protein</fullName>
    </submittedName>
</protein>
<sequence>MTAPVTRQRGPRDTPGYKSTQEIKKAEVVAQTDTGEAGMSPQPAGLFYSADYAALKARHIHPGSVDCDPQ</sequence>
<evidence type="ECO:0000313" key="2">
    <source>
        <dbReference type="EMBL" id="TNN79252.1"/>
    </source>
</evidence>
<evidence type="ECO:0000256" key="1">
    <source>
        <dbReference type="SAM" id="MobiDB-lite"/>
    </source>
</evidence>
<gene>
    <name evidence="2" type="ORF">EYF80_010497</name>
</gene>
<dbReference type="EMBL" id="SRLO01000066">
    <property type="protein sequence ID" value="TNN79252.1"/>
    <property type="molecule type" value="Genomic_DNA"/>
</dbReference>
<feature type="region of interest" description="Disordered" evidence="1">
    <location>
        <begin position="1"/>
        <end position="25"/>
    </location>
</feature>
<accession>A0A4Z2IPW6</accession>
<reference evidence="2 3" key="1">
    <citation type="submission" date="2019-03" db="EMBL/GenBank/DDBJ databases">
        <title>First draft genome of Liparis tanakae, snailfish: a comprehensive survey of snailfish specific genes.</title>
        <authorList>
            <person name="Kim W."/>
            <person name="Song I."/>
            <person name="Jeong J.-H."/>
            <person name="Kim D."/>
            <person name="Kim S."/>
            <person name="Ryu S."/>
            <person name="Song J.Y."/>
            <person name="Lee S.K."/>
        </authorList>
    </citation>
    <scope>NUCLEOTIDE SEQUENCE [LARGE SCALE GENOMIC DNA]</scope>
    <source>
        <tissue evidence="2">Muscle</tissue>
    </source>
</reference>
<keyword evidence="3" id="KW-1185">Reference proteome</keyword>
<comment type="caution">
    <text evidence="2">The sequence shown here is derived from an EMBL/GenBank/DDBJ whole genome shotgun (WGS) entry which is preliminary data.</text>
</comment>
<dbReference type="AlphaFoldDB" id="A0A4Z2IPW6"/>
<organism evidence="2 3">
    <name type="scientific">Liparis tanakae</name>
    <name type="common">Tanaka's snailfish</name>
    <dbReference type="NCBI Taxonomy" id="230148"/>
    <lineage>
        <taxon>Eukaryota</taxon>
        <taxon>Metazoa</taxon>
        <taxon>Chordata</taxon>
        <taxon>Craniata</taxon>
        <taxon>Vertebrata</taxon>
        <taxon>Euteleostomi</taxon>
        <taxon>Actinopterygii</taxon>
        <taxon>Neopterygii</taxon>
        <taxon>Teleostei</taxon>
        <taxon>Neoteleostei</taxon>
        <taxon>Acanthomorphata</taxon>
        <taxon>Eupercaria</taxon>
        <taxon>Perciformes</taxon>
        <taxon>Cottioidei</taxon>
        <taxon>Cottales</taxon>
        <taxon>Liparidae</taxon>
        <taxon>Liparis</taxon>
    </lineage>
</organism>
<name>A0A4Z2IPW6_9TELE</name>
<evidence type="ECO:0000313" key="3">
    <source>
        <dbReference type="Proteomes" id="UP000314294"/>
    </source>
</evidence>
<dbReference type="Proteomes" id="UP000314294">
    <property type="component" value="Unassembled WGS sequence"/>
</dbReference>